<feature type="compositionally biased region" description="Basic and acidic residues" evidence="1">
    <location>
        <begin position="387"/>
        <end position="406"/>
    </location>
</feature>
<organism evidence="2 3">
    <name type="scientific">Rhizophagus clarus</name>
    <dbReference type="NCBI Taxonomy" id="94130"/>
    <lineage>
        <taxon>Eukaryota</taxon>
        <taxon>Fungi</taxon>
        <taxon>Fungi incertae sedis</taxon>
        <taxon>Mucoromycota</taxon>
        <taxon>Glomeromycotina</taxon>
        <taxon>Glomeromycetes</taxon>
        <taxon>Glomerales</taxon>
        <taxon>Glomeraceae</taxon>
        <taxon>Rhizophagus</taxon>
    </lineage>
</organism>
<comment type="caution">
    <text evidence="2">The sequence shown here is derived from an EMBL/GenBank/DDBJ whole genome shotgun (WGS) entry which is preliminary data.</text>
</comment>
<sequence length="758" mass="87936">MFNQPEGAEQDNILHNPPNKGSIYNVIHSLYSDAADRSWEVFHYFVHVHMWDGFVYLFLLVWDSEPNDSHLDNEFTLIEGHLSNLHNSEASSKDKSVATDEIIKQFKEYRNTKNEDLRNEVMSKVYYHLFNQSIYGERLTNLIALLKSMSYLQKQALRHIFISRIYGYSKFAEYLSREWKNKPIGEARENEQLLTKENQTHIIETGLKQILNLGNQNDVAAKFRQEILDRLESSQNEKTYADALKVEKNTNKLEETINNSFNKNSEIVKPVSDSTEFSKTEKPAYKKIEILDNIEIKKKKESPEFVNYENLTKKKEVENETINKDDKENNIETNKDDKGDDNIDKIETNKDNKDNIENNKVDKDGNNIETNKYNKEDNIEVNASENPSKEKIRIDQKNSRHRDSSYKRSSINVERLQQEIEVLRQEVAKHQAASINVEKLQQEIETLRQEAAKHQAALGGIINVGWRDDDSNNSMQLTKDIEKLQKDLADFTRVKRGGIKINNDAVRTLLQNLKCKTLVEHKTNVKLVLSAALQQKLIKITLNTADDYFKRVLNGHPDKVDLIADEKLEAAIFSKTNQLIELTERFTKVNTGTDAHTLLLPIKIRQHIYAALGQRSFTENHPFIKNLLETNLNGMNKYRTIDDEEKNKKITSEAAIIIRQILHLFYFRLQTQEPKPSIKFYESGDEFDHSVMESVGQIKNDDDDGNEDLEVEICSFPAIALLDNLDEEERRVFTKAQVIVRQKKSVKFHLTKRKSKTT</sequence>
<proteinExistence type="predicted"/>
<feature type="compositionally biased region" description="Basic and acidic residues" evidence="1">
    <location>
        <begin position="320"/>
        <end position="378"/>
    </location>
</feature>
<evidence type="ECO:0000313" key="2">
    <source>
        <dbReference type="EMBL" id="GES97066.1"/>
    </source>
</evidence>
<dbReference type="OrthoDB" id="2439870at2759"/>
<gene>
    <name evidence="2" type="ORF">RCL2_002365300</name>
</gene>
<accession>A0A8H3M3T4</accession>
<feature type="region of interest" description="Disordered" evidence="1">
    <location>
        <begin position="320"/>
        <end position="408"/>
    </location>
</feature>
<protein>
    <submittedName>
        <fullName evidence="2">Uncharacterized protein</fullName>
    </submittedName>
</protein>
<dbReference type="AlphaFoldDB" id="A0A8H3M3T4"/>
<reference evidence="2" key="1">
    <citation type="submission" date="2019-10" db="EMBL/GenBank/DDBJ databases">
        <title>Conservation and host-specific expression of non-tandemly repeated heterogenous ribosome RNA gene in arbuscular mycorrhizal fungi.</title>
        <authorList>
            <person name="Maeda T."/>
            <person name="Kobayashi Y."/>
            <person name="Nakagawa T."/>
            <person name="Ezawa T."/>
            <person name="Yamaguchi K."/>
            <person name="Bino T."/>
            <person name="Nishimoto Y."/>
            <person name="Shigenobu S."/>
            <person name="Kawaguchi M."/>
        </authorList>
    </citation>
    <scope>NUCLEOTIDE SEQUENCE</scope>
    <source>
        <strain evidence="2">HR1</strain>
    </source>
</reference>
<evidence type="ECO:0000313" key="3">
    <source>
        <dbReference type="Proteomes" id="UP000615446"/>
    </source>
</evidence>
<dbReference type="Proteomes" id="UP000615446">
    <property type="component" value="Unassembled WGS sequence"/>
</dbReference>
<dbReference type="EMBL" id="BLAL01000255">
    <property type="protein sequence ID" value="GES97066.1"/>
    <property type="molecule type" value="Genomic_DNA"/>
</dbReference>
<evidence type="ECO:0000256" key="1">
    <source>
        <dbReference type="SAM" id="MobiDB-lite"/>
    </source>
</evidence>
<name>A0A8H3M3T4_9GLOM</name>